<keyword evidence="8" id="KW-1185">Reference proteome</keyword>
<dbReference type="GO" id="GO:0004497">
    <property type="term" value="F:monooxygenase activity"/>
    <property type="evidence" value="ECO:0007669"/>
    <property type="project" value="UniProtKB-KW"/>
</dbReference>
<evidence type="ECO:0000313" key="7">
    <source>
        <dbReference type="EMBL" id="KAF1814542.1"/>
    </source>
</evidence>
<accession>A0A6G1G977</accession>
<keyword evidence="5" id="KW-0503">Monooxygenase</keyword>
<keyword evidence="3" id="KW-0274">FAD</keyword>
<keyword evidence="2" id="KW-0285">Flavoprotein</keyword>
<dbReference type="Proteomes" id="UP000504638">
    <property type="component" value="Unplaced"/>
</dbReference>
<proteinExistence type="predicted"/>
<dbReference type="GO" id="GO:0071949">
    <property type="term" value="F:FAD binding"/>
    <property type="evidence" value="ECO:0007669"/>
    <property type="project" value="InterPro"/>
</dbReference>
<dbReference type="InterPro" id="IPR002938">
    <property type="entry name" value="FAD-bd"/>
</dbReference>
<evidence type="ECO:0000256" key="1">
    <source>
        <dbReference type="ARBA" id="ARBA00001974"/>
    </source>
</evidence>
<evidence type="ECO:0000256" key="4">
    <source>
        <dbReference type="ARBA" id="ARBA00023002"/>
    </source>
</evidence>
<dbReference type="GeneID" id="54416776"/>
<keyword evidence="4" id="KW-0560">Oxidoreductase</keyword>
<dbReference type="PANTHER" id="PTHR47178:SF6">
    <property type="entry name" value="FAD-BINDING DOMAIN-CONTAINING PROTEIN"/>
    <property type="match status" value="1"/>
</dbReference>
<reference evidence="7 9" key="1">
    <citation type="submission" date="2020-01" db="EMBL/GenBank/DDBJ databases">
        <authorList>
            <consortium name="DOE Joint Genome Institute"/>
            <person name="Haridas S."/>
            <person name="Albert R."/>
            <person name="Binder M."/>
            <person name="Bloem J."/>
            <person name="Labutti K."/>
            <person name="Salamov A."/>
            <person name="Andreopoulos B."/>
            <person name="Baker S.E."/>
            <person name="Barry K."/>
            <person name="Bills G."/>
            <person name="Bluhm B.H."/>
            <person name="Cannon C."/>
            <person name="Castanera R."/>
            <person name="Culley D.E."/>
            <person name="Daum C."/>
            <person name="Ezra D."/>
            <person name="Gonzalez J.B."/>
            <person name="Henrissat B."/>
            <person name="Kuo A."/>
            <person name="Liang C."/>
            <person name="Lipzen A."/>
            <person name="Lutzoni F."/>
            <person name="Magnuson J."/>
            <person name="Mondo S."/>
            <person name="Nolan M."/>
            <person name="Ohm R."/>
            <person name="Pangilinan J."/>
            <person name="Park H.-J."/>
            <person name="Ramirez L."/>
            <person name="Alfaro M."/>
            <person name="Sun H."/>
            <person name="Tritt A."/>
            <person name="Yoshinaga Y."/>
            <person name="Zwiers L.-H."/>
            <person name="Turgeon B.G."/>
            <person name="Goodwin S.B."/>
            <person name="Spatafora J.W."/>
            <person name="Crous P.W."/>
            <person name="Grigoriev I.V."/>
        </authorList>
    </citation>
    <scope>NUCLEOTIDE SEQUENCE</scope>
    <source>
        <strain evidence="7 9">CBS 781.70</strain>
    </source>
</reference>
<gene>
    <name evidence="7 9" type="ORF">P152DRAFT_393595</name>
</gene>
<organism evidence="7">
    <name type="scientific">Eremomyces bilateralis CBS 781.70</name>
    <dbReference type="NCBI Taxonomy" id="1392243"/>
    <lineage>
        <taxon>Eukaryota</taxon>
        <taxon>Fungi</taxon>
        <taxon>Dikarya</taxon>
        <taxon>Ascomycota</taxon>
        <taxon>Pezizomycotina</taxon>
        <taxon>Dothideomycetes</taxon>
        <taxon>Dothideomycetes incertae sedis</taxon>
        <taxon>Eremomycetales</taxon>
        <taxon>Eremomycetaceae</taxon>
        <taxon>Eremomyces</taxon>
    </lineage>
</organism>
<dbReference type="SUPFAM" id="SSF51905">
    <property type="entry name" value="FAD/NAD(P)-binding domain"/>
    <property type="match status" value="1"/>
</dbReference>
<evidence type="ECO:0000313" key="9">
    <source>
        <dbReference type="RefSeq" id="XP_033536173.1"/>
    </source>
</evidence>
<dbReference type="PRINTS" id="PR00420">
    <property type="entry name" value="RNGMNOXGNASE"/>
</dbReference>
<dbReference type="OrthoDB" id="655030at2759"/>
<evidence type="ECO:0000256" key="3">
    <source>
        <dbReference type="ARBA" id="ARBA00022827"/>
    </source>
</evidence>
<evidence type="ECO:0000256" key="2">
    <source>
        <dbReference type="ARBA" id="ARBA00022630"/>
    </source>
</evidence>
<evidence type="ECO:0000256" key="5">
    <source>
        <dbReference type="ARBA" id="ARBA00023033"/>
    </source>
</evidence>
<dbReference type="Gene3D" id="3.50.50.60">
    <property type="entry name" value="FAD/NAD(P)-binding domain"/>
    <property type="match status" value="1"/>
</dbReference>
<evidence type="ECO:0000259" key="6">
    <source>
        <dbReference type="Pfam" id="PF01494"/>
    </source>
</evidence>
<dbReference type="Pfam" id="PF01494">
    <property type="entry name" value="FAD_binding_3"/>
    <property type="match status" value="1"/>
</dbReference>
<dbReference type="AlphaFoldDB" id="A0A6G1G977"/>
<dbReference type="EMBL" id="ML975153">
    <property type="protein sequence ID" value="KAF1814542.1"/>
    <property type="molecule type" value="Genomic_DNA"/>
</dbReference>
<sequence length="419" mass="46023">MAPNITPYVANKTILIAGAGVSGLAFAISLRKLWPSLPGDPKPPRIIIYERETHADVMGREGYSLSLRSDGVSDGMTALKEMGIVDQMLQASITGQQGEQGTFHVWNNDWQTLIAVSGRERKDLPVEGLRISRKNMRSVLIDAVDPNDQIVWGVSCVSVERGTDMPLNVHLSDGNIASCDVLVAADGSSSKIRSQLRPQDTLDYAGVTCIAAASVFTDGQIPPPADKDWGLVLNGTGISVFVSPQDETRASWNVSWRTATPEPAKKQPMNEEEANDLIRLVQEKGSYFREPFQEIIQNTDKTSIIKFNAMDKTPFEQGNAVRDFPAIFLGDALHAVSPFAGAGANLALHDVFTLAEQFCAYENLEEAVAEFDKRAIPRAAGILKQSRWSIGVAHSTGWMSWFYQWMFSALNWVFFGGRN</sequence>
<dbReference type="PANTHER" id="PTHR47178">
    <property type="entry name" value="MONOOXYGENASE, FAD-BINDING"/>
    <property type="match status" value="1"/>
</dbReference>
<reference evidence="9" key="3">
    <citation type="submission" date="2025-04" db="UniProtKB">
        <authorList>
            <consortium name="RefSeq"/>
        </authorList>
    </citation>
    <scope>IDENTIFICATION</scope>
    <source>
        <strain evidence="9">CBS 781.70</strain>
    </source>
</reference>
<reference evidence="9" key="2">
    <citation type="submission" date="2020-04" db="EMBL/GenBank/DDBJ databases">
        <authorList>
            <consortium name="NCBI Genome Project"/>
        </authorList>
    </citation>
    <scope>NUCLEOTIDE SEQUENCE</scope>
    <source>
        <strain evidence="9">CBS 781.70</strain>
    </source>
</reference>
<name>A0A6G1G977_9PEZI</name>
<dbReference type="RefSeq" id="XP_033536173.1">
    <property type="nucleotide sequence ID" value="XM_033676206.1"/>
</dbReference>
<protein>
    <submittedName>
        <fullName evidence="7 9">FAD/NAD(P)-binding domain-containing protein</fullName>
    </submittedName>
</protein>
<comment type="cofactor">
    <cofactor evidence="1">
        <name>FAD</name>
        <dbReference type="ChEBI" id="CHEBI:57692"/>
    </cofactor>
</comment>
<feature type="domain" description="FAD-binding" evidence="6">
    <location>
        <begin position="148"/>
        <end position="363"/>
    </location>
</feature>
<dbReference type="InterPro" id="IPR036188">
    <property type="entry name" value="FAD/NAD-bd_sf"/>
</dbReference>
<evidence type="ECO:0000313" key="8">
    <source>
        <dbReference type="Proteomes" id="UP000504638"/>
    </source>
</evidence>